<feature type="domain" description="PAS" evidence="1">
    <location>
        <begin position="376"/>
        <end position="414"/>
    </location>
</feature>
<dbReference type="SUPFAM" id="SSF55785">
    <property type="entry name" value="PYP-like sensor domain (PAS domain)"/>
    <property type="match status" value="4"/>
</dbReference>
<dbReference type="InterPro" id="IPR013656">
    <property type="entry name" value="PAS_4"/>
</dbReference>
<dbReference type="EMBL" id="JACIDU010000023">
    <property type="protein sequence ID" value="MBB4105560.1"/>
    <property type="molecule type" value="Genomic_DNA"/>
</dbReference>
<feature type="domain" description="PAC" evidence="2">
    <location>
        <begin position="554"/>
        <end position="609"/>
    </location>
</feature>
<dbReference type="InterPro" id="IPR001633">
    <property type="entry name" value="EAL_dom"/>
</dbReference>
<organism evidence="5 6">
    <name type="scientific">Allorhizobium borbori</name>
    <dbReference type="NCBI Taxonomy" id="485907"/>
    <lineage>
        <taxon>Bacteria</taxon>
        <taxon>Pseudomonadati</taxon>
        <taxon>Pseudomonadota</taxon>
        <taxon>Alphaproteobacteria</taxon>
        <taxon>Hyphomicrobiales</taxon>
        <taxon>Rhizobiaceae</taxon>
        <taxon>Rhizobium/Agrobacterium group</taxon>
        <taxon>Allorhizobium</taxon>
    </lineage>
</organism>
<dbReference type="CDD" id="cd00130">
    <property type="entry name" value="PAS"/>
    <property type="match status" value="4"/>
</dbReference>
<evidence type="ECO:0000313" key="6">
    <source>
        <dbReference type="Proteomes" id="UP000584824"/>
    </source>
</evidence>
<dbReference type="Pfam" id="PF08448">
    <property type="entry name" value="PAS_4"/>
    <property type="match status" value="1"/>
</dbReference>
<dbReference type="NCBIfam" id="TIGR00229">
    <property type="entry name" value="sensory_box"/>
    <property type="match status" value="4"/>
</dbReference>
<dbReference type="SMART" id="SM00052">
    <property type="entry name" value="EAL"/>
    <property type="match status" value="1"/>
</dbReference>
<dbReference type="InterPro" id="IPR029787">
    <property type="entry name" value="Nucleotide_cyclase"/>
</dbReference>
<dbReference type="Gene3D" id="3.20.20.450">
    <property type="entry name" value="EAL domain"/>
    <property type="match status" value="1"/>
</dbReference>
<reference evidence="5 6" key="1">
    <citation type="submission" date="2020-08" db="EMBL/GenBank/DDBJ databases">
        <title>Genomic Encyclopedia of Type Strains, Phase IV (KMG-IV): sequencing the most valuable type-strain genomes for metagenomic binning, comparative biology and taxonomic classification.</title>
        <authorList>
            <person name="Goeker M."/>
        </authorList>
    </citation>
    <scope>NUCLEOTIDE SEQUENCE [LARGE SCALE GENOMIC DNA]</scope>
    <source>
        <strain evidence="5 6">DSM 26385</strain>
    </source>
</reference>
<evidence type="ECO:0000259" key="4">
    <source>
        <dbReference type="PROSITE" id="PS50887"/>
    </source>
</evidence>
<dbReference type="InterPro" id="IPR000160">
    <property type="entry name" value="GGDEF_dom"/>
</dbReference>
<dbReference type="SUPFAM" id="SSF55073">
    <property type="entry name" value="Nucleotide cyclase"/>
    <property type="match status" value="1"/>
</dbReference>
<dbReference type="InterPro" id="IPR035919">
    <property type="entry name" value="EAL_sf"/>
</dbReference>
<proteinExistence type="predicted"/>
<name>A0A7W6K7J4_9HYPH</name>
<dbReference type="Gene3D" id="3.30.450.20">
    <property type="entry name" value="PAS domain"/>
    <property type="match status" value="4"/>
</dbReference>
<evidence type="ECO:0000259" key="2">
    <source>
        <dbReference type="PROSITE" id="PS50113"/>
    </source>
</evidence>
<dbReference type="Pfam" id="PF00563">
    <property type="entry name" value="EAL"/>
    <property type="match status" value="1"/>
</dbReference>
<dbReference type="Pfam" id="PF00990">
    <property type="entry name" value="GGDEF"/>
    <property type="match status" value="1"/>
</dbReference>
<comment type="caution">
    <text evidence="5">The sequence shown here is derived from an EMBL/GenBank/DDBJ whole genome shotgun (WGS) entry which is preliminary data.</text>
</comment>
<evidence type="ECO:0000259" key="1">
    <source>
        <dbReference type="PROSITE" id="PS50112"/>
    </source>
</evidence>
<dbReference type="InterPro" id="IPR052155">
    <property type="entry name" value="Biofilm_reg_signaling"/>
</dbReference>
<dbReference type="PANTHER" id="PTHR44757">
    <property type="entry name" value="DIGUANYLATE CYCLASE DGCP"/>
    <property type="match status" value="1"/>
</dbReference>
<dbReference type="InterPro" id="IPR000700">
    <property type="entry name" value="PAS-assoc_C"/>
</dbReference>
<dbReference type="SMART" id="SM00267">
    <property type="entry name" value="GGDEF"/>
    <property type="match status" value="1"/>
</dbReference>
<keyword evidence="6" id="KW-1185">Reference proteome</keyword>
<sequence length="1040" mass="116589">MDATADAQVLNQLFACARYNRGRDIIAANPGFCRLFNTQLEALQDKGEVAFRPLAHNPVDDAAWKHILSSGKAQFQWQAPDRRWFLSRFVRVGERDQVGTEIFEVVAEISAIKKKEVELTSRMIALGNATGLMRLSPDGFITEVNSQFAGLIGQGADACVGRHFTALFEKNTQKAADLHRILPTLHKGEPYSAELCFMDRDRLRRWLRCTFAPVMDDEGHLFEILHYAFDITEQKTVHAEFRAQVTAIEKSNAMVTFDMAGTILDANAHFLQATGYAREDIIGRHHRMFVERSSAYGVDYAAFWSDLRQGKHRSGLFKRFGKDGRELWLQATYNPIADTNGELIKVVKYASVVTEEKLLQAEHQSQIAAIHQTQCVIAFDLDGTILDANDNFLNAMGYRFSEVNGQHHRMFVDPTYATSPDYAQFWQDLAQGQHKSGEYRRLRKDGRDVWLQATYNPIMDMSGRTFKIVKYATDITAERERHVDVQGQITAIQRSQGVAFFDMDGTILEVNDNLLETLGYQLSELQGRHHSKLVGREAAESPEYLSFWQELRKGTYQSGLQKRFGKDGREIWLQCSYNPILDLNGRPLKVMKIATDVSANIALAEAFEDAKRQAQHDVATSLPNRAKLMSFMNAMLASQGGSMVVFYIDLDRFKPINDTHGHHVGDRVLGEVADRLRRVIRDDQLVARVGGDEFVIAAPGLPTEAIDRFCQRLLETVTAPIHHETGEISIGVSVGIAIAPTDGSTPDELLRAADSALYKSKQNGRGQYSFFSSEMNERINARRRLAEDMRHSLAAGDFIVEYQPRFDTRARKIRSVEALVRWEHPERGRISPADFIPLAEQCGIITPLGEWVLRTACATAVNWEGVGVSVNVSPVQFHDPQFVEKVAACLQETGLPPHLLELEITEGVLLDDAARATETLEALKKLGLRLAMDDFGTGYSSLSYLRNFPFDVIKIDRSFVSDIATNQGARHIVQAILGLGRALGLSVTAEGVETNEQLTLLTADHCDEVQGFLLARPLRSSKIDELIVELSSQQSKRHAT</sequence>
<dbReference type="PROSITE" id="PS50112">
    <property type="entry name" value="PAS"/>
    <property type="match status" value="3"/>
</dbReference>
<evidence type="ECO:0000259" key="3">
    <source>
        <dbReference type="PROSITE" id="PS50883"/>
    </source>
</evidence>
<accession>A0A7W6K7J4</accession>
<dbReference type="AlphaFoldDB" id="A0A7W6K7J4"/>
<gene>
    <name evidence="5" type="ORF">GGQ66_004147</name>
</gene>
<feature type="domain" description="PAS" evidence="1">
    <location>
        <begin position="251"/>
        <end position="284"/>
    </location>
</feature>
<dbReference type="InterPro" id="IPR043128">
    <property type="entry name" value="Rev_trsase/Diguanyl_cyclase"/>
</dbReference>
<feature type="domain" description="PAC" evidence="2">
    <location>
        <begin position="191"/>
        <end position="243"/>
    </location>
</feature>
<dbReference type="NCBIfam" id="TIGR00254">
    <property type="entry name" value="GGDEF"/>
    <property type="match status" value="1"/>
</dbReference>
<feature type="domain" description="PAC" evidence="2">
    <location>
        <begin position="435"/>
        <end position="487"/>
    </location>
</feature>
<dbReference type="SMART" id="SM00086">
    <property type="entry name" value="PAC"/>
    <property type="match status" value="4"/>
</dbReference>
<dbReference type="SMART" id="SM00091">
    <property type="entry name" value="PAS"/>
    <property type="match status" value="4"/>
</dbReference>
<dbReference type="PROSITE" id="PS50883">
    <property type="entry name" value="EAL"/>
    <property type="match status" value="1"/>
</dbReference>
<dbReference type="InterPro" id="IPR013655">
    <property type="entry name" value="PAS_fold_3"/>
</dbReference>
<dbReference type="SUPFAM" id="SSF141868">
    <property type="entry name" value="EAL domain-like"/>
    <property type="match status" value="1"/>
</dbReference>
<dbReference type="PANTHER" id="PTHR44757:SF2">
    <property type="entry name" value="BIOFILM ARCHITECTURE MAINTENANCE PROTEIN MBAA"/>
    <property type="match status" value="1"/>
</dbReference>
<dbReference type="Gene3D" id="3.30.70.270">
    <property type="match status" value="1"/>
</dbReference>
<evidence type="ECO:0000313" key="5">
    <source>
        <dbReference type="EMBL" id="MBB4105560.1"/>
    </source>
</evidence>
<dbReference type="RefSeq" id="WP_183795141.1">
    <property type="nucleotide sequence ID" value="NZ_JACIDU010000023.1"/>
</dbReference>
<feature type="domain" description="PAC" evidence="2">
    <location>
        <begin position="313"/>
        <end position="365"/>
    </location>
</feature>
<dbReference type="CDD" id="cd01949">
    <property type="entry name" value="GGDEF"/>
    <property type="match status" value="1"/>
</dbReference>
<feature type="domain" description="PAS" evidence="1">
    <location>
        <begin position="502"/>
        <end position="528"/>
    </location>
</feature>
<dbReference type="PROSITE" id="PS50113">
    <property type="entry name" value="PAC"/>
    <property type="match status" value="4"/>
</dbReference>
<dbReference type="Proteomes" id="UP000584824">
    <property type="component" value="Unassembled WGS sequence"/>
</dbReference>
<dbReference type="Pfam" id="PF13426">
    <property type="entry name" value="PAS_9"/>
    <property type="match status" value="1"/>
</dbReference>
<dbReference type="PROSITE" id="PS50887">
    <property type="entry name" value="GGDEF"/>
    <property type="match status" value="1"/>
</dbReference>
<dbReference type="CDD" id="cd01948">
    <property type="entry name" value="EAL"/>
    <property type="match status" value="1"/>
</dbReference>
<feature type="domain" description="EAL" evidence="3">
    <location>
        <begin position="782"/>
        <end position="1031"/>
    </location>
</feature>
<dbReference type="InterPro" id="IPR001610">
    <property type="entry name" value="PAC"/>
</dbReference>
<feature type="domain" description="GGDEF" evidence="4">
    <location>
        <begin position="641"/>
        <end position="773"/>
    </location>
</feature>
<dbReference type="Pfam" id="PF08447">
    <property type="entry name" value="PAS_3"/>
    <property type="match status" value="2"/>
</dbReference>
<dbReference type="InterPro" id="IPR035965">
    <property type="entry name" value="PAS-like_dom_sf"/>
</dbReference>
<protein>
    <submittedName>
        <fullName evidence="5">Diguanylate cyclase (GGDEF)-like protein/PAS domain S-box-containing protein</fullName>
    </submittedName>
</protein>
<dbReference type="FunFam" id="3.20.20.450:FF:000001">
    <property type="entry name" value="Cyclic di-GMP phosphodiesterase yahA"/>
    <property type="match status" value="1"/>
</dbReference>
<dbReference type="InterPro" id="IPR000014">
    <property type="entry name" value="PAS"/>
</dbReference>